<protein>
    <submittedName>
        <fullName evidence="2">Uncharacterized protein</fullName>
    </submittedName>
</protein>
<sequence>MRYPADGTSIEEKVTSTVHTIIEIAVELGSSLAVLERNTREIFWWTSWAISIVLGLFILHLLVRVRAQLVKLNTYQDIFQRMWLEDRANDESIENEKLQRDIRETKSVTVPREVMEVTASAQTQAQIRKYMDEILDEVESLPEPGSQEYEEFLEELTRLRG</sequence>
<keyword evidence="1" id="KW-0472">Membrane</keyword>
<proteinExistence type="predicted"/>
<name>A0A439DEC0_9PEZI</name>
<dbReference type="EMBL" id="RYZI01000042">
    <property type="protein sequence ID" value="RWA12767.1"/>
    <property type="molecule type" value="Genomic_DNA"/>
</dbReference>
<evidence type="ECO:0000313" key="3">
    <source>
        <dbReference type="Proteomes" id="UP000286045"/>
    </source>
</evidence>
<evidence type="ECO:0000313" key="2">
    <source>
        <dbReference type="EMBL" id="RWA12767.1"/>
    </source>
</evidence>
<evidence type="ECO:0000256" key="1">
    <source>
        <dbReference type="SAM" id="Phobius"/>
    </source>
</evidence>
<comment type="caution">
    <text evidence="2">The sequence shown here is derived from an EMBL/GenBank/DDBJ whole genome shotgun (WGS) entry which is preliminary data.</text>
</comment>
<accession>A0A439DEC0</accession>
<dbReference type="AlphaFoldDB" id="A0A439DEC0"/>
<dbReference type="Proteomes" id="UP000286045">
    <property type="component" value="Unassembled WGS sequence"/>
</dbReference>
<organism evidence="2 3">
    <name type="scientific">Xylaria grammica</name>
    <dbReference type="NCBI Taxonomy" id="363999"/>
    <lineage>
        <taxon>Eukaryota</taxon>
        <taxon>Fungi</taxon>
        <taxon>Dikarya</taxon>
        <taxon>Ascomycota</taxon>
        <taxon>Pezizomycotina</taxon>
        <taxon>Sordariomycetes</taxon>
        <taxon>Xylariomycetidae</taxon>
        <taxon>Xylariales</taxon>
        <taxon>Xylariaceae</taxon>
        <taxon>Xylaria</taxon>
    </lineage>
</organism>
<reference evidence="2 3" key="1">
    <citation type="submission" date="2018-12" db="EMBL/GenBank/DDBJ databases">
        <title>Draft genome sequence of Xylaria grammica IHI A82.</title>
        <authorList>
            <person name="Buettner E."/>
            <person name="Kellner H."/>
        </authorList>
    </citation>
    <scope>NUCLEOTIDE SEQUENCE [LARGE SCALE GENOMIC DNA]</scope>
    <source>
        <strain evidence="2 3">IHI A82</strain>
    </source>
</reference>
<keyword evidence="1" id="KW-1133">Transmembrane helix</keyword>
<keyword evidence="3" id="KW-1185">Reference proteome</keyword>
<feature type="transmembrane region" description="Helical" evidence="1">
    <location>
        <begin position="42"/>
        <end position="63"/>
    </location>
</feature>
<gene>
    <name evidence="2" type="ORF">EKO27_g2320</name>
</gene>
<keyword evidence="1" id="KW-0812">Transmembrane</keyword>